<evidence type="ECO:0000313" key="2">
    <source>
        <dbReference type="Proteomes" id="UP000581447"/>
    </source>
</evidence>
<accession>A0A840B017</accession>
<dbReference type="RefSeq" id="WP_183942308.1">
    <property type="nucleotide sequence ID" value="NZ_BAABBG010000021.1"/>
</dbReference>
<reference evidence="1 2" key="1">
    <citation type="submission" date="2020-08" db="EMBL/GenBank/DDBJ databases">
        <title>Genomic Encyclopedia of Type Strains, Phase IV (KMG-IV): sequencing the most valuable type-strain genomes for metagenomic binning, comparative biology and taxonomic classification.</title>
        <authorList>
            <person name="Goeker M."/>
        </authorList>
    </citation>
    <scope>NUCLEOTIDE SEQUENCE [LARGE SCALE GENOMIC DNA]</scope>
    <source>
        <strain evidence="1 2">DSM 29050</strain>
    </source>
</reference>
<comment type="caution">
    <text evidence="1">The sequence shown here is derived from an EMBL/GenBank/DDBJ whole genome shotgun (WGS) entry which is preliminary data.</text>
</comment>
<keyword evidence="2" id="KW-1185">Reference proteome</keyword>
<dbReference type="Proteomes" id="UP000581447">
    <property type="component" value="Unassembled WGS sequence"/>
</dbReference>
<name>A0A840B017_9SPHN</name>
<protein>
    <submittedName>
        <fullName evidence="1">Uncharacterized protein</fullName>
    </submittedName>
</protein>
<organism evidence="1 2">
    <name type="scientific">Sphingorhabdus rigui</name>
    <dbReference type="NCBI Taxonomy" id="1282858"/>
    <lineage>
        <taxon>Bacteria</taxon>
        <taxon>Pseudomonadati</taxon>
        <taxon>Pseudomonadota</taxon>
        <taxon>Alphaproteobacteria</taxon>
        <taxon>Sphingomonadales</taxon>
        <taxon>Sphingomonadaceae</taxon>
        <taxon>Sphingorhabdus</taxon>
    </lineage>
</organism>
<dbReference type="EMBL" id="JACIEA010000004">
    <property type="protein sequence ID" value="MBB3944009.1"/>
    <property type="molecule type" value="Genomic_DNA"/>
</dbReference>
<dbReference type="AlphaFoldDB" id="A0A840B017"/>
<proteinExistence type="predicted"/>
<sequence>MGSGLLLSASRLAGAALLLVCGAYSGQNAVKSYLREADPKAAYSADPSDGLAAVNAFASELKTNPQFIISSQDAGAARASLVNRPLNASLLSFYGLRAASIGQSGLANALMASADTVSRRDALSQLWMIEQKSGADDVKGAVSHYNALLSVHPAMQATFLPVLVSAVAYPEVRAAIRPYLTPATRWSAPFLDMASQRVEVDQYRDLVAPIASRLSGDEYAVSNARIIYRMLQSGVAGDAWKLFSLVALNVDVGAFRAFAPGGVNLDPKWQPLSWTLGQSDDISASVSGDGTIDVTVAPTARGLIASRNVAVISSSTYVLGHRSIYEPGSPPASLRWSVYCAAQNGPQLIVDRFVPATANSKLVQLSVEVPENCNLVRVELSALGSEGQLSSPLKITELTLTKTN</sequence>
<gene>
    <name evidence="1" type="ORF">GGR91_002278</name>
</gene>
<evidence type="ECO:0000313" key="1">
    <source>
        <dbReference type="EMBL" id="MBB3944009.1"/>
    </source>
</evidence>